<name>A0A2T5UTY9_9HYPH</name>
<dbReference type="Proteomes" id="UP000244081">
    <property type="component" value="Unassembled WGS sequence"/>
</dbReference>
<dbReference type="EMBL" id="QAYG01000013">
    <property type="protein sequence ID" value="PTW54989.1"/>
    <property type="molecule type" value="Genomic_DNA"/>
</dbReference>
<evidence type="ECO:0000313" key="1">
    <source>
        <dbReference type="EMBL" id="PTW54989.1"/>
    </source>
</evidence>
<reference evidence="1 2" key="1">
    <citation type="submission" date="2018-04" db="EMBL/GenBank/DDBJ databases">
        <title>Genomic Encyclopedia of Archaeal and Bacterial Type Strains, Phase II (KMG-II): from individual species to whole genera.</title>
        <authorList>
            <person name="Goeker M."/>
        </authorList>
    </citation>
    <scope>NUCLEOTIDE SEQUENCE [LARGE SCALE GENOMIC DNA]</scope>
    <source>
        <strain evidence="1 2">DSM 23382</strain>
    </source>
</reference>
<protein>
    <submittedName>
        <fullName evidence="1">Uncharacterized protein</fullName>
    </submittedName>
</protein>
<proteinExistence type="predicted"/>
<organism evidence="1 2">
    <name type="scientific">Breoghania corrubedonensis</name>
    <dbReference type="NCBI Taxonomy" id="665038"/>
    <lineage>
        <taxon>Bacteria</taxon>
        <taxon>Pseudomonadati</taxon>
        <taxon>Pseudomonadota</taxon>
        <taxon>Alphaproteobacteria</taxon>
        <taxon>Hyphomicrobiales</taxon>
        <taxon>Stappiaceae</taxon>
        <taxon>Breoghania</taxon>
    </lineage>
</organism>
<accession>A0A2T5UTY9</accession>
<dbReference type="AlphaFoldDB" id="A0A2T5UTY9"/>
<keyword evidence="2" id="KW-1185">Reference proteome</keyword>
<evidence type="ECO:0000313" key="2">
    <source>
        <dbReference type="Proteomes" id="UP000244081"/>
    </source>
</evidence>
<comment type="caution">
    <text evidence="1">The sequence shown here is derived from an EMBL/GenBank/DDBJ whole genome shotgun (WGS) entry which is preliminary data.</text>
</comment>
<sequence length="117" mass="12929">MYLPDTIGIECTGFYQGPVVVGSVGYQKRYALTSVKKFSFTDNNATWKAKRQASNEKFLAQQTTTASLFSTSTNAVAGQVQLTTQLVQSRLQSEMNAKLAERQSKLDELYSGLDMTV</sequence>
<gene>
    <name evidence="1" type="ORF">C8N35_11329</name>
</gene>